<accession>A0ACB7U623</accession>
<protein>
    <submittedName>
        <fullName evidence="1">P-loop containing nucleoside triphosphate hydrolase protein</fullName>
    </submittedName>
</protein>
<reference evidence="2" key="1">
    <citation type="journal article" date="2022" name="Nat. Commun.">
        <title>Chromosome evolution and the genetic basis of agronomically important traits in greater yam.</title>
        <authorList>
            <person name="Bredeson J.V."/>
            <person name="Lyons J.B."/>
            <person name="Oniyinde I.O."/>
            <person name="Okereke N.R."/>
            <person name="Kolade O."/>
            <person name="Nnabue I."/>
            <person name="Nwadili C.O."/>
            <person name="Hribova E."/>
            <person name="Parker M."/>
            <person name="Nwogha J."/>
            <person name="Shu S."/>
            <person name="Carlson J."/>
            <person name="Kariba R."/>
            <person name="Muthemba S."/>
            <person name="Knop K."/>
            <person name="Barton G.J."/>
            <person name="Sherwood A.V."/>
            <person name="Lopez-Montes A."/>
            <person name="Asiedu R."/>
            <person name="Jamnadass R."/>
            <person name="Muchugi A."/>
            <person name="Goodstein D."/>
            <person name="Egesi C.N."/>
            <person name="Featherston J."/>
            <person name="Asfaw A."/>
            <person name="Simpson G.G."/>
            <person name="Dolezel J."/>
            <person name="Hendre P.S."/>
            <person name="Van Deynze A."/>
            <person name="Kumar P.L."/>
            <person name="Obidiegwu J.E."/>
            <person name="Bhattacharjee R."/>
            <person name="Rokhsar D.S."/>
        </authorList>
    </citation>
    <scope>NUCLEOTIDE SEQUENCE [LARGE SCALE GENOMIC DNA]</scope>
    <source>
        <strain evidence="2">cv. TDa95/00328</strain>
    </source>
</reference>
<sequence>MEMIVDAFAEKLVERLTKVIDEKVIMVLGVKDELQKPRRRMERIARVLKDAERRRIQDEAVKGWVDELKDVIYDADDIIDLCMIQGMGLLQDDHHSPAESSSSSKQVCCCDFSLLSCVRNVPFLYEITDQIKSLNDRLTKISEDKDKFNSIASSNSSDACVVNEPSSLQSSSLLEPDIVGWEIRDATKSLVELLVSPHEEKCHLFAIIGMGGIGKTTLAQQIYNDSNINDHFVLHSWIWVSKSATSMTNLLKEIIRNVGDGYGESTTIAELQKILSNVLHGKSLFLVLDDVWDVDVWIGLIKNSIQIATTKCRVLVTTRDRNTALKMGATHIHNVSKLSLDFGWELLCKKDIGMQIIEKCNGLPVAISAIASVLVTKDRNKREWENVLNKLRGALYLSYETLPSALKQCFLYCSLKAKNREFDVNELVPEWIAEGYIKPNGNASMEEVAKDYYMELIRRSFLQPNPFFVDILAQALASDESFLGDPEDLQIIDSIKKARHLTVSSKRESVSLHGCKFLRILPRSITKLCNLRRLILHHTPLNYVPKGIGKLEHLNYLSGFFMGDNGIDKGEGCDVEDLQMLKNLSYLSIMNLEKAKGKSALVLSNKPHLRELRLRCTPNTSGNIQQHEMDKIAQIFDEICPPPSLELLIIRNFFGGQFPKWMPSTSIGSSLLELTSLTLSHCYNRPQLPQLGQLSQLKYLKIHVATAVASIGPEFLGNGEPAENAFPKLEYLLFSNMTNWEEWSLISGAEDIKLVSSKLLLFPHLISISITNCPKLKALRGGLNHIQNLYIKGVHNLSRVSDLSSFSLRELEVVDCPMLECVEKLESLQSSKMTDKERKSLPEWLISFLQQHEKPHDNQFHLYLNCSAQALKGCLKGRPYWVFLQQVPRLGAYAENKSMYLKYTKEPFSYQTNLDEDINWIYVDVLGEQWRNSSATIQIHSQTSSFRTIPPPSESMN</sequence>
<evidence type="ECO:0000313" key="2">
    <source>
        <dbReference type="Proteomes" id="UP000827976"/>
    </source>
</evidence>
<gene>
    <name evidence="1" type="ORF">IHE45_18G030200</name>
</gene>
<evidence type="ECO:0000313" key="1">
    <source>
        <dbReference type="EMBL" id="KAH7655723.1"/>
    </source>
</evidence>
<keyword evidence="2" id="KW-1185">Reference proteome</keyword>
<dbReference type="EMBL" id="CM037028">
    <property type="protein sequence ID" value="KAH7655723.1"/>
    <property type="molecule type" value="Genomic_DNA"/>
</dbReference>
<dbReference type="Proteomes" id="UP000827976">
    <property type="component" value="Chromosome 18"/>
</dbReference>
<name>A0ACB7U623_DIOAL</name>
<proteinExistence type="predicted"/>
<keyword evidence="1" id="KW-0378">Hydrolase</keyword>
<comment type="caution">
    <text evidence="1">The sequence shown here is derived from an EMBL/GenBank/DDBJ whole genome shotgun (WGS) entry which is preliminary data.</text>
</comment>
<organism evidence="1 2">
    <name type="scientific">Dioscorea alata</name>
    <name type="common">Purple yam</name>
    <dbReference type="NCBI Taxonomy" id="55571"/>
    <lineage>
        <taxon>Eukaryota</taxon>
        <taxon>Viridiplantae</taxon>
        <taxon>Streptophyta</taxon>
        <taxon>Embryophyta</taxon>
        <taxon>Tracheophyta</taxon>
        <taxon>Spermatophyta</taxon>
        <taxon>Magnoliopsida</taxon>
        <taxon>Liliopsida</taxon>
        <taxon>Dioscoreales</taxon>
        <taxon>Dioscoreaceae</taxon>
        <taxon>Dioscorea</taxon>
    </lineage>
</organism>